<accession>A0ACB7UCJ4</accession>
<protein>
    <submittedName>
        <fullName evidence="1">Uncharacterized protein</fullName>
    </submittedName>
</protein>
<sequence length="429" mass="48292">MVVETVFPGSSDERSTVSTRLFLPAKKVKEKAKKLRGSLSTDILSADGSISTNIVAITFRQVVLQRLWSFELSVFCPGSERNMDELAEPKDDPIDFCVSSSDEGFLSALAEVVCSFALEKTKADYIGNVDGSASNSLFAWFSKPQMMTSVDSSISLCKISLENMVKNARKKMEFNLAKGNHASTKRNLRHLWWSPPTYSRLYKDRGPTFTDWANEYIPAYRIQIDGNKFKDAKLDGWKKLASNRWEVFLTHFQMVELANILDMFYEDRFTLPYKELSYGLINEFSGVSKNKSFWKILLVSLAGGCFAFAISILAQLCFPNVLRAGKTSNQITLIPPTSTTCSQIQSLEPCEVVLSRVGDIIGFQPKNRVAVNHWASNPLVNFLYEQQKLTPGVFEPSPKKIPCPQESVIFELLMSEHPESYFALARPSR</sequence>
<evidence type="ECO:0000313" key="2">
    <source>
        <dbReference type="Proteomes" id="UP000827976"/>
    </source>
</evidence>
<gene>
    <name evidence="1" type="ORF">IHE45_17G053100</name>
</gene>
<reference evidence="2" key="1">
    <citation type="journal article" date="2022" name="Nat. Commun.">
        <title>Chromosome evolution and the genetic basis of agronomically important traits in greater yam.</title>
        <authorList>
            <person name="Bredeson J.V."/>
            <person name="Lyons J.B."/>
            <person name="Oniyinde I.O."/>
            <person name="Okereke N.R."/>
            <person name="Kolade O."/>
            <person name="Nnabue I."/>
            <person name="Nwadili C.O."/>
            <person name="Hribova E."/>
            <person name="Parker M."/>
            <person name="Nwogha J."/>
            <person name="Shu S."/>
            <person name="Carlson J."/>
            <person name="Kariba R."/>
            <person name="Muthemba S."/>
            <person name="Knop K."/>
            <person name="Barton G.J."/>
            <person name="Sherwood A.V."/>
            <person name="Lopez-Montes A."/>
            <person name="Asiedu R."/>
            <person name="Jamnadass R."/>
            <person name="Muchugi A."/>
            <person name="Goodstein D."/>
            <person name="Egesi C.N."/>
            <person name="Featherston J."/>
            <person name="Asfaw A."/>
            <person name="Simpson G.G."/>
            <person name="Dolezel J."/>
            <person name="Hendre P.S."/>
            <person name="Van Deynze A."/>
            <person name="Kumar P.L."/>
            <person name="Obidiegwu J.E."/>
            <person name="Bhattacharjee R."/>
            <person name="Rokhsar D.S."/>
        </authorList>
    </citation>
    <scope>NUCLEOTIDE SEQUENCE [LARGE SCALE GENOMIC DNA]</scope>
    <source>
        <strain evidence="2">cv. TDa95/00328</strain>
    </source>
</reference>
<organism evidence="1 2">
    <name type="scientific">Dioscorea alata</name>
    <name type="common">Purple yam</name>
    <dbReference type="NCBI Taxonomy" id="55571"/>
    <lineage>
        <taxon>Eukaryota</taxon>
        <taxon>Viridiplantae</taxon>
        <taxon>Streptophyta</taxon>
        <taxon>Embryophyta</taxon>
        <taxon>Tracheophyta</taxon>
        <taxon>Spermatophyta</taxon>
        <taxon>Magnoliopsida</taxon>
        <taxon>Liliopsida</taxon>
        <taxon>Dioscoreales</taxon>
        <taxon>Dioscoreaceae</taxon>
        <taxon>Dioscorea</taxon>
    </lineage>
</organism>
<dbReference type="Proteomes" id="UP000827976">
    <property type="component" value="Chromosome 17"/>
</dbReference>
<dbReference type="EMBL" id="CM037027">
    <property type="protein sequence ID" value="KAH7657945.1"/>
    <property type="molecule type" value="Genomic_DNA"/>
</dbReference>
<evidence type="ECO:0000313" key="1">
    <source>
        <dbReference type="EMBL" id="KAH7657945.1"/>
    </source>
</evidence>
<name>A0ACB7UCJ4_DIOAL</name>
<keyword evidence="2" id="KW-1185">Reference proteome</keyword>
<comment type="caution">
    <text evidence="1">The sequence shown here is derived from an EMBL/GenBank/DDBJ whole genome shotgun (WGS) entry which is preliminary data.</text>
</comment>
<proteinExistence type="predicted"/>